<organism evidence="1">
    <name type="scientific">Rhizophora mucronata</name>
    <name type="common">Asiatic mangrove</name>
    <dbReference type="NCBI Taxonomy" id="61149"/>
    <lineage>
        <taxon>Eukaryota</taxon>
        <taxon>Viridiplantae</taxon>
        <taxon>Streptophyta</taxon>
        <taxon>Embryophyta</taxon>
        <taxon>Tracheophyta</taxon>
        <taxon>Spermatophyta</taxon>
        <taxon>Magnoliopsida</taxon>
        <taxon>eudicotyledons</taxon>
        <taxon>Gunneridae</taxon>
        <taxon>Pentapetalae</taxon>
        <taxon>rosids</taxon>
        <taxon>fabids</taxon>
        <taxon>Malpighiales</taxon>
        <taxon>Rhizophoraceae</taxon>
        <taxon>Rhizophora</taxon>
    </lineage>
</organism>
<reference evidence="1" key="1">
    <citation type="submission" date="2018-02" db="EMBL/GenBank/DDBJ databases">
        <title>Rhizophora mucronata_Transcriptome.</title>
        <authorList>
            <person name="Meera S.P."/>
            <person name="Sreeshan A."/>
            <person name="Augustine A."/>
        </authorList>
    </citation>
    <scope>NUCLEOTIDE SEQUENCE</scope>
    <source>
        <tissue evidence="1">Leaf</tissue>
    </source>
</reference>
<protein>
    <submittedName>
        <fullName evidence="1">Uncharacterized protein</fullName>
    </submittedName>
</protein>
<dbReference type="AlphaFoldDB" id="A0A2P2NP55"/>
<accession>A0A2P2NP55</accession>
<name>A0A2P2NP55_RHIMU</name>
<evidence type="ECO:0000313" key="1">
    <source>
        <dbReference type="EMBL" id="MBX44298.1"/>
    </source>
</evidence>
<proteinExistence type="predicted"/>
<dbReference type="EMBL" id="GGEC01063814">
    <property type="protein sequence ID" value="MBX44298.1"/>
    <property type="molecule type" value="Transcribed_RNA"/>
</dbReference>
<sequence>MKHQPRKKSGGDGVMTSRHLISFVLRVLCRFKQENLFPETRLRESF</sequence>